<dbReference type="SUPFAM" id="SSF47240">
    <property type="entry name" value="Ferritin-like"/>
    <property type="match status" value="1"/>
</dbReference>
<dbReference type="EMBL" id="FNLF01000002">
    <property type="protein sequence ID" value="SDQ81975.1"/>
    <property type="molecule type" value="Genomic_DNA"/>
</dbReference>
<proteinExistence type="predicted"/>
<organism evidence="2 3">
    <name type="scientific">Tsukamurella pulmonis</name>
    <dbReference type="NCBI Taxonomy" id="47312"/>
    <lineage>
        <taxon>Bacteria</taxon>
        <taxon>Bacillati</taxon>
        <taxon>Actinomycetota</taxon>
        <taxon>Actinomycetes</taxon>
        <taxon>Mycobacteriales</taxon>
        <taxon>Tsukamurellaceae</taxon>
        <taxon>Tsukamurella</taxon>
    </lineage>
</organism>
<gene>
    <name evidence="2" type="ORF">SAMN04489765_1969</name>
</gene>
<dbReference type="CDD" id="cd00657">
    <property type="entry name" value="Ferritin_like"/>
    <property type="match status" value="1"/>
</dbReference>
<dbReference type="InterPro" id="IPR029447">
    <property type="entry name" value="DUF4439"/>
</dbReference>
<dbReference type="Pfam" id="PF14530">
    <property type="entry name" value="DUF4439"/>
    <property type="match status" value="1"/>
</dbReference>
<dbReference type="RefSeq" id="WP_068565701.1">
    <property type="nucleotide sequence ID" value="NZ_AP025457.1"/>
</dbReference>
<feature type="domain" description="DUF4439" evidence="1">
    <location>
        <begin position="7"/>
        <end position="143"/>
    </location>
</feature>
<dbReference type="InterPro" id="IPR012347">
    <property type="entry name" value="Ferritin-like"/>
</dbReference>
<evidence type="ECO:0000313" key="2">
    <source>
        <dbReference type="EMBL" id="SDQ81975.1"/>
    </source>
</evidence>
<evidence type="ECO:0000259" key="1">
    <source>
        <dbReference type="Pfam" id="PF14530"/>
    </source>
</evidence>
<name>A0A1H1DZQ6_9ACTN</name>
<protein>
    <recommendedName>
        <fullName evidence="1">DUF4439 domain-containing protein</fullName>
    </recommendedName>
</protein>
<dbReference type="Gene3D" id="1.20.1260.10">
    <property type="match status" value="1"/>
</dbReference>
<dbReference type="OrthoDB" id="5192349at2"/>
<evidence type="ECO:0000313" key="3">
    <source>
        <dbReference type="Proteomes" id="UP000183053"/>
    </source>
</evidence>
<accession>A0A1H1DZQ6</accession>
<dbReference type="STRING" id="47312.SAMN04489765_1969"/>
<dbReference type="AlphaFoldDB" id="A0A1H1DZQ6"/>
<sequence>MTPAQEAVAAAVKSEHAAVYLYGLVEAYAAPTRRSEIATYAADHRAQRDALIRVLSAAGVEVPAAAPAYTPPETVTDPVSAAKVAAAAEDDVAAAHRNVLAHADGDGIRHLGVTGLGGAAVRGARWRVALGDSPVTTPFPGIRT</sequence>
<keyword evidence="3" id="KW-1185">Reference proteome</keyword>
<dbReference type="InterPro" id="IPR009078">
    <property type="entry name" value="Ferritin-like_SF"/>
</dbReference>
<dbReference type="Proteomes" id="UP000183053">
    <property type="component" value="Unassembled WGS sequence"/>
</dbReference>
<reference evidence="3" key="1">
    <citation type="submission" date="2016-10" db="EMBL/GenBank/DDBJ databases">
        <authorList>
            <person name="Varghese N."/>
            <person name="Submissions S."/>
        </authorList>
    </citation>
    <scope>NUCLEOTIDE SEQUENCE [LARGE SCALE GENOMIC DNA]</scope>
    <source>
        <strain evidence="3">DSM 44142</strain>
    </source>
</reference>